<protein>
    <submittedName>
        <fullName evidence="1">Uncharacterized protein</fullName>
    </submittedName>
</protein>
<dbReference type="OrthoDB" id="2437116at2759"/>
<accession>A0A9P6QPR8</accession>
<dbReference type="EMBL" id="JAAAIN010003672">
    <property type="protein sequence ID" value="KAG0284605.1"/>
    <property type="molecule type" value="Genomic_DNA"/>
</dbReference>
<name>A0A9P6QPR8_9FUNG</name>
<comment type="caution">
    <text evidence="1">The sequence shown here is derived from an EMBL/GenBank/DDBJ whole genome shotgun (WGS) entry which is preliminary data.</text>
</comment>
<keyword evidence="2" id="KW-1185">Reference proteome</keyword>
<evidence type="ECO:0000313" key="2">
    <source>
        <dbReference type="Proteomes" id="UP000823405"/>
    </source>
</evidence>
<dbReference type="AlphaFoldDB" id="A0A9P6QPR8"/>
<proteinExistence type="predicted"/>
<sequence length="92" mass="10711">MSERACHHFEKSQENELVRSAKASSLIEGFDQHECLTTLKKYIPILAKNTVQKLEVKLIIDRGTIFEKYRDQERLPPSIEVEDKVLQVLIIM</sequence>
<gene>
    <name evidence="1" type="ORF">BGZ97_008126</name>
</gene>
<reference evidence="1" key="1">
    <citation type="journal article" date="2020" name="Fungal Divers.">
        <title>Resolving the Mortierellaceae phylogeny through synthesis of multi-gene phylogenetics and phylogenomics.</title>
        <authorList>
            <person name="Vandepol N."/>
            <person name="Liber J."/>
            <person name="Desiro A."/>
            <person name="Na H."/>
            <person name="Kennedy M."/>
            <person name="Barry K."/>
            <person name="Grigoriev I.V."/>
            <person name="Miller A.N."/>
            <person name="O'Donnell K."/>
            <person name="Stajich J.E."/>
            <person name="Bonito G."/>
        </authorList>
    </citation>
    <scope>NUCLEOTIDE SEQUENCE</scope>
    <source>
        <strain evidence="1">NVP60</strain>
    </source>
</reference>
<organism evidence="1 2">
    <name type="scientific">Linnemannia gamsii</name>
    <dbReference type="NCBI Taxonomy" id="64522"/>
    <lineage>
        <taxon>Eukaryota</taxon>
        <taxon>Fungi</taxon>
        <taxon>Fungi incertae sedis</taxon>
        <taxon>Mucoromycota</taxon>
        <taxon>Mortierellomycotina</taxon>
        <taxon>Mortierellomycetes</taxon>
        <taxon>Mortierellales</taxon>
        <taxon>Mortierellaceae</taxon>
        <taxon>Linnemannia</taxon>
    </lineage>
</organism>
<evidence type="ECO:0000313" key="1">
    <source>
        <dbReference type="EMBL" id="KAG0284605.1"/>
    </source>
</evidence>
<dbReference type="Proteomes" id="UP000823405">
    <property type="component" value="Unassembled WGS sequence"/>
</dbReference>